<keyword evidence="4" id="KW-0508">mRNA splicing</keyword>
<sequence>MERKSFLDQEPPPGYIAGIGRGATGFVTQADLGSTRKLPISASGNRNNGEVENQFADSELDIRSSLSTENKEDLEAEKIYDGIENFLERKRIKRRKKETAKEHEVNGVTVKTEGVSASIATIADQFKDVKNDLATISDEQWEKLPESGDFTRRNKRLRNELQQQQRFYRNSDMLALGLKDAGATDTTLDAANEELEINNDDDDDNNDFDNKFKDSVNLLELSRTKDRLLEYQLKLGNQKTSTEVDKTQYLENLTPISKYNIGDYQKTRRLLSKLRETSPYNAHNWIASALLEFDARKSYKAKQLIQEGCEKCPKSEEIWLTNLKIHVDDVQTSKVIVADAIKFNYKSLKLWLKAVELEHENLSKIRVLRKALELLPHIPELWLEIIKYEENKEISIKMLQRASEITPDSLELWIKLSELQDIDESIDTLKNSINHIAEIEKYKIWIKIAKLEEDRSGNEVKIQKYITEAFETKVCDFEEWIKHAEACECDKHVLSCKSIIFKLLSDENISSAEKLVTIAKEQCAKGNVETAGSILMFVTSNYPENMDAWVEFFAVKRNLKEYKDLFLTYEMAIKSLPKQVEIYIMYAKDKIKFDNDLERVRSILADGLQQLPFDQSLWTFAIDFEIKSGRSLIVRDLFENCLNTIPQVSINIWIKRIHFEKNLNEYNLALKIVEEALEKYPKEELLYLEKSEIYKLLDDYENVKITLDTGIKRCINNLHLYIGMSNLYERHFSNLIKSRSILDQALSLHPKSDALHHERILLELNTDNRTHAQRLLSKALGLVPESPLLWCDSINLATKQQIKNIYSLALKNTKDNVNVILTIARDLWKNGKIDRAYQFFKACLEKDSNYGDAYISYYAFLLKFGSKDEMKQLEDNIKNLFEQLHGTAWNDLIKENEKRGVSELQLLREAAVDVSKHI</sequence>
<keyword evidence="5" id="KW-0539">Nucleus</keyword>
<evidence type="ECO:0000256" key="4">
    <source>
        <dbReference type="ARBA" id="ARBA00023187"/>
    </source>
</evidence>
<dbReference type="InterPro" id="IPR011990">
    <property type="entry name" value="TPR-like_helical_dom_sf"/>
</dbReference>
<accession>A0A9P6WQ65</accession>
<dbReference type="Pfam" id="PF06424">
    <property type="entry name" value="PRP1_N"/>
    <property type="match status" value="1"/>
</dbReference>
<keyword evidence="3" id="KW-0677">Repeat</keyword>
<dbReference type="Gene3D" id="1.25.40.10">
    <property type="entry name" value="Tetratricopeptide repeat domain"/>
    <property type="match status" value="5"/>
</dbReference>
<evidence type="ECO:0000259" key="9">
    <source>
        <dbReference type="Pfam" id="PF06424"/>
    </source>
</evidence>
<dbReference type="Pfam" id="PF05843">
    <property type="entry name" value="Suf"/>
    <property type="match status" value="1"/>
</dbReference>
<dbReference type="GO" id="GO:0071013">
    <property type="term" value="C:catalytic step 2 spliceosome"/>
    <property type="evidence" value="ECO:0007669"/>
    <property type="project" value="TreeGrafter"/>
</dbReference>
<evidence type="ECO:0000256" key="2">
    <source>
        <dbReference type="ARBA" id="ARBA00022664"/>
    </source>
</evidence>
<feature type="domain" description="Suppressor of forked" evidence="8">
    <location>
        <begin position="344"/>
        <end position="700"/>
    </location>
</feature>
<reference evidence="10" key="1">
    <citation type="submission" date="2020-11" db="EMBL/GenBank/DDBJ databases">
        <title>Kefir isolates.</title>
        <authorList>
            <person name="Marcisauskas S."/>
            <person name="Kim Y."/>
            <person name="Blasche S."/>
        </authorList>
    </citation>
    <scope>NUCLEOTIDE SEQUENCE</scope>
    <source>
        <strain evidence="10">Olga-1</strain>
    </source>
</reference>
<dbReference type="InterPro" id="IPR008847">
    <property type="entry name" value="Suf"/>
</dbReference>
<keyword evidence="2" id="KW-0507">mRNA processing</keyword>
<dbReference type="AlphaFoldDB" id="A0A9P6WQ65"/>
<evidence type="ECO:0000313" key="11">
    <source>
        <dbReference type="Proteomes" id="UP000697127"/>
    </source>
</evidence>
<comment type="caution">
    <text evidence="10">The sequence shown here is derived from an EMBL/GenBank/DDBJ whole genome shotgun (WGS) entry which is preliminary data.</text>
</comment>
<evidence type="ECO:0000259" key="8">
    <source>
        <dbReference type="Pfam" id="PF05843"/>
    </source>
</evidence>
<dbReference type="GO" id="GO:0046540">
    <property type="term" value="C:U4/U6 x U5 tri-snRNP complex"/>
    <property type="evidence" value="ECO:0007669"/>
    <property type="project" value="TreeGrafter"/>
</dbReference>
<dbReference type="SUPFAM" id="SSF48452">
    <property type="entry name" value="TPR-like"/>
    <property type="match status" value="4"/>
</dbReference>
<dbReference type="InterPro" id="IPR045075">
    <property type="entry name" value="Syf1-like"/>
</dbReference>
<dbReference type="PANTHER" id="PTHR11246">
    <property type="entry name" value="PRE-MRNA SPLICING FACTOR"/>
    <property type="match status" value="1"/>
</dbReference>
<organism evidence="10 11">
    <name type="scientific">Pichia californica</name>
    <dbReference type="NCBI Taxonomy" id="460514"/>
    <lineage>
        <taxon>Eukaryota</taxon>
        <taxon>Fungi</taxon>
        <taxon>Dikarya</taxon>
        <taxon>Ascomycota</taxon>
        <taxon>Saccharomycotina</taxon>
        <taxon>Pichiomycetes</taxon>
        <taxon>Pichiales</taxon>
        <taxon>Pichiaceae</taxon>
        <taxon>Pichia</taxon>
    </lineage>
</organism>
<evidence type="ECO:0000256" key="1">
    <source>
        <dbReference type="ARBA" id="ARBA00004123"/>
    </source>
</evidence>
<feature type="domain" description="PRP1 splicing factor N-terminal" evidence="9">
    <location>
        <begin position="11"/>
        <end position="153"/>
    </location>
</feature>
<evidence type="ECO:0000256" key="7">
    <source>
        <dbReference type="SAM" id="MobiDB-lite"/>
    </source>
</evidence>
<proteinExistence type="predicted"/>
<name>A0A9P6WQ65_9ASCO</name>
<keyword evidence="11" id="KW-1185">Reference proteome</keyword>
<gene>
    <name evidence="10" type="ORF">C6P40_004496</name>
</gene>
<dbReference type="InterPro" id="IPR019734">
    <property type="entry name" value="TPR_rpt"/>
</dbReference>
<dbReference type="InterPro" id="IPR010491">
    <property type="entry name" value="PRP1_N"/>
</dbReference>
<dbReference type="EMBL" id="PUHW01000061">
    <property type="protein sequence ID" value="KAG0689783.1"/>
    <property type="molecule type" value="Genomic_DNA"/>
</dbReference>
<dbReference type="PANTHER" id="PTHR11246:SF1">
    <property type="entry name" value="PRE-MRNA-PROCESSING FACTOR 6"/>
    <property type="match status" value="1"/>
</dbReference>
<evidence type="ECO:0000256" key="3">
    <source>
        <dbReference type="ARBA" id="ARBA00022737"/>
    </source>
</evidence>
<comment type="subcellular location">
    <subcellularLocation>
        <location evidence="1">Nucleus</location>
    </subcellularLocation>
</comment>
<evidence type="ECO:0000256" key="6">
    <source>
        <dbReference type="ARBA" id="ARBA00026188"/>
    </source>
</evidence>
<dbReference type="SMART" id="SM00028">
    <property type="entry name" value="TPR"/>
    <property type="match status" value="2"/>
</dbReference>
<feature type="region of interest" description="Disordered" evidence="7">
    <location>
        <begin position="1"/>
        <end position="21"/>
    </location>
</feature>
<evidence type="ECO:0000256" key="5">
    <source>
        <dbReference type="ARBA" id="ARBA00023242"/>
    </source>
</evidence>
<dbReference type="InterPro" id="IPR003107">
    <property type="entry name" value="HAT"/>
</dbReference>
<evidence type="ECO:0000313" key="10">
    <source>
        <dbReference type="EMBL" id="KAG0689783.1"/>
    </source>
</evidence>
<dbReference type="SMART" id="SM00386">
    <property type="entry name" value="HAT"/>
    <property type="match status" value="11"/>
</dbReference>
<dbReference type="GO" id="GO:0000244">
    <property type="term" value="P:spliceosomal tri-snRNP complex assembly"/>
    <property type="evidence" value="ECO:0007669"/>
    <property type="project" value="TreeGrafter"/>
</dbReference>
<dbReference type="Proteomes" id="UP000697127">
    <property type="component" value="Unassembled WGS sequence"/>
</dbReference>
<protein>
    <recommendedName>
        <fullName evidence="6">mRNA 3'-end-processing protein RNA14</fullName>
    </recommendedName>
</protein>